<protein>
    <submittedName>
        <fullName evidence="1">Putative helicase</fullName>
    </submittedName>
</protein>
<evidence type="ECO:0000313" key="1">
    <source>
        <dbReference type="EMBL" id="QJA53547.1"/>
    </source>
</evidence>
<keyword evidence="1" id="KW-0378">Hydrolase</keyword>
<reference evidence="1" key="1">
    <citation type="submission" date="2020-03" db="EMBL/GenBank/DDBJ databases">
        <title>The deep terrestrial virosphere.</title>
        <authorList>
            <person name="Holmfeldt K."/>
            <person name="Nilsson E."/>
            <person name="Simone D."/>
            <person name="Lopez-Fernandez M."/>
            <person name="Wu X."/>
            <person name="de Brujin I."/>
            <person name="Lundin D."/>
            <person name="Andersson A."/>
            <person name="Bertilsson S."/>
            <person name="Dopson M."/>
        </authorList>
    </citation>
    <scope>NUCLEOTIDE SEQUENCE</scope>
    <source>
        <strain evidence="1">TM448A03648</strain>
    </source>
</reference>
<dbReference type="Gene3D" id="3.40.50.300">
    <property type="entry name" value="P-loop containing nucleotide triphosphate hydrolases"/>
    <property type="match status" value="1"/>
</dbReference>
<dbReference type="GO" id="GO:0004386">
    <property type="term" value="F:helicase activity"/>
    <property type="evidence" value="ECO:0007669"/>
    <property type="project" value="UniProtKB-KW"/>
</dbReference>
<organism evidence="1">
    <name type="scientific">viral metagenome</name>
    <dbReference type="NCBI Taxonomy" id="1070528"/>
    <lineage>
        <taxon>unclassified sequences</taxon>
        <taxon>metagenomes</taxon>
        <taxon>organismal metagenomes</taxon>
    </lineage>
</organism>
<dbReference type="SUPFAM" id="SSF52540">
    <property type="entry name" value="P-loop containing nucleoside triphosphate hydrolases"/>
    <property type="match status" value="1"/>
</dbReference>
<dbReference type="AlphaFoldDB" id="A0A6H2A1V1"/>
<keyword evidence="1" id="KW-0347">Helicase</keyword>
<accession>A0A6H2A1V1</accession>
<keyword evidence="1" id="KW-0547">Nucleotide-binding</keyword>
<dbReference type="EMBL" id="MT144430">
    <property type="protein sequence ID" value="QJA53547.1"/>
    <property type="molecule type" value="Genomic_DNA"/>
</dbReference>
<name>A0A6H2A1V1_9ZZZZ</name>
<gene>
    <name evidence="1" type="ORF">TM448A03648_0007</name>
</gene>
<dbReference type="InterPro" id="IPR027417">
    <property type="entry name" value="P-loop_NTPase"/>
</dbReference>
<sequence>MTIPDSPRAIGVPHDAWHHYQKSAIEYILDSDKRYVLAEGHTGVGKSACVSAQAYRWEKVTVLTASHSLADQYHDPYGFTIIKGRDNYLCAYRNNKFSCDYCSFSPATNCKVLGECEYHRAKMAGLRAQRTVTNYYYGWWSRTLKQREGLLACDEAHLLENVVLDIVGVEVTERQAKRFDLPPFPSILGATVRQGTTFHKELERWLKASYDTLRPQSKEPTDGEIITPDERAANNLLKKISSLGLALKGGEEWFVKSGSIVRKTKYGVEGGMSCKPLEPGNFVNNLFSSFSKILLVSATLGDPESLCEILGIPEGEWDYDSFSNPSFVSDNPIRIVPCPAMTAKAGNKDYEIQADAIARVIKRQKPTDRGIVFTTSWHRVKEMAKRLGERGLSSRIYVPERGKTNDQVNGYLDDKSRGLIAVVPIFSWGHGLDLTPDKCNFSVLAKTPWMDWGDEYVQARAKREGGKRWYDRWAALLGVQAVFRVREGNRYICDASWGKVHKYSPRWVRLEGE</sequence>
<keyword evidence="1" id="KW-0067">ATP-binding</keyword>
<proteinExistence type="predicted"/>